<name>A0ACB8ZWE9_ARCLA</name>
<reference evidence="1 2" key="2">
    <citation type="journal article" date="2022" name="Mol. Ecol. Resour.">
        <title>The genomes of chicory, endive, great burdock and yacon provide insights into Asteraceae paleo-polyploidization history and plant inulin production.</title>
        <authorList>
            <person name="Fan W."/>
            <person name="Wang S."/>
            <person name="Wang H."/>
            <person name="Wang A."/>
            <person name="Jiang F."/>
            <person name="Liu H."/>
            <person name="Zhao H."/>
            <person name="Xu D."/>
            <person name="Zhang Y."/>
        </authorList>
    </citation>
    <scope>NUCLEOTIDE SEQUENCE [LARGE SCALE GENOMIC DNA]</scope>
    <source>
        <strain evidence="2">cv. Niubang</strain>
    </source>
</reference>
<protein>
    <submittedName>
        <fullName evidence="1">Uncharacterized protein</fullName>
    </submittedName>
</protein>
<dbReference type="Proteomes" id="UP001055879">
    <property type="component" value="Linkage Group LG09"/>
</dbReference>
<keyword evidence="2" id="KW-1185">Reference proteome</keyword>
<sequence>MFDYASSILPLYFHLHQSCGIDVGLEENGNNEENVEPTLVDEGNMIDDVEVDMTNLEDIDSESDSDFESTRKKRRPLEGTVSVGAGGPHDIFRMRPDQIGSSLFLLQFKCIDLCMIRPVVVPISAFACFFPHDSQVHLY</sequence>
<comment type="caution">
    <text evidence="1">The sequence shown here is derived from an EMBL/GenBank/DDBJ whole genome shotgun (WGS) entry which is preliminary data.</text>
</comment>
<gene>
    <name evidence="1" type="ORF">L6452_27304</name>
</gene>
<evidence type="ECO:0000313" key="2">
    <source>
        <dbReference type="Proteomes" id="UP001055879"/>
    </source>
</evidence>
<proteinExistence type="predicted"/>
<organism evidence="1 2">
    <name type="scientific">Arctium lappa</name>
    <name type="common">Greater burdock</name>
    <name type="synonym">Lappa major</name>
    <dbReference type="NCBI Taxonomy" id="4217"/>
    <lineage>
        <taxon>Eukaryota</taxon>
        <taxon>Viridiplantae</taxon>
        <taxon>Streptophyta</taxon>
        <taxon>Embryophyta</taxon>
        <taxon>Tracheophyta</taxon>
        <taxon>Spermatophyta</taxon>
        <taxon>Magnoliopsida</taxon>
        <taxon>eudicotyledons</taxon>
        <taxon>Gunneridae</taxon>
        <taxon>Pentapetalae</taxon>
        <taxon>asterids</taxon>
        <taxon>campanulids</taxon>
        <taxon>Asterales</taxon>
        <taxon>Asteraceae</taxon>
        <taxon>Carduoideae</taxon>
        <taxon>Cardueae</taxon>
        <taxon>Arctiinae</taxon>
        <taxon>Arctium</taxon>
    </lineage>
</organism>
<dbReference type="EMBL" id="CM042055">
    <property type="protein sequence ID" value="KAI3701877.1"/>
    <property type="molecule type" value="Genomic_DNA"/>
</dbReference>
<evidence type="ECO:0000313" key="1">
    <source>
        <dbReference type="EMBL" id="KAI3701877.1"/>
    </source>
</evidence>
<reference evidence="2" key="1">
    <citation type="journal article" date="2022" name="Mol. Ecol. Resour.">
        <title>The genomes of chicory, endive, great burdock and yacon provide insights into Asteraceae palaeo-polyploidization history and plant inulin production.</title>
        <authorList>
            <person name="Fan W."/>
            <person name="Wang S."/>
            <person name="Wang H."/>
            <person name="Wang A."/>
            <person name="Jiang F."/>
            <person name="Liu H."/>
            <person name="Zhao H."/>
            <person name="Xu D."/>
            <person name="Zhang Y."/>
        </authorList>
    </citation>
    <scope>NUCLEOTIDE SEQUENCE [LARGE SCALE GENOMIC DNA]</scope>
    <source>
        <strain evidence="2">cv. Niubang</strain>
    </source>
</reference>
<accession>A0ACB8ZWE9</accession>